<keyword evidence="3" id="KW-0560">Oxidoreductase</keyword>
<dbReference type="InterPro" id="IPR022480">
    <property type="entry name" value="F420_MSMEG2906"/>
</dbReference>
<dbReference type="Gene3D" id="3.20.20.30">
    <property type="entry name" value="Luciferase-like domain"/>
    <property type="match status" value="1"/>
</dbReference>
<keyword evidence="1" id="KW-0285">Flavoprotein</keyword>
<dbReference type="AlphaFoldDB" id="A0A4R5WWS6"/>
<comment type="caution">
    <text evidence="6">The sequence shown here is derived from an EMBL/GenBank/DDBJ whole genome shotgun (WGS) entry which is preliminary data.</text>
</comment>
<dbReference type="SUPFAM" id="SSF51679">
    <property type="entry name" value="Bacterial luciferase-like"/>
    <property type="match status" value="1"/>
</dbReference>
<evidence type="ECO:0000256" key="3">
    <source>
        <dbReference type="ARBA" id="ARBA00023002"/>
    </source>
</evidence>
<keyword evidence="4" id="KW-0503">Monooxygenase</keyword>
<evidence type="ECO:0000256" key="2">
    <source>
        <dbReference type="ARBA" id="ARBA00022643"/>
    </source>
</evidence>
<protein>
    <submittedName>
        <fullName evidence="6">LLM class F420-dependent oxidoreductase</fullName>
    </submittedName>
</protein>
<dbReference type="NCBIfam" id="TIGR03856">
    <property type="entry name" value="F420_MSMEG_2906"/>
    <property type="match status" value="1"/>
</dbReference>
<organism evidence="6 7">
    <name type="scientific">Mycobacterium paragordonae</name>
    <dbReference type="NCBI Taxonomy" id="1389713"/>
    <lineage>
        <taxon>Bacteria</taxon>
        <taxon>Bacillati</taxon>
        <taxon>Actinomycetota</taxon>
        <taxon>Actinomycetes</taxon>
        <taxon>Mycobacteriales</taxon>
        <taxon>Mycobacteriaceae</taxon>
        <taxon>Mycobacterium</taxon>
    </lineage>
</organism>
<evidence type="ECO:0000256" key="4">
    <source>
        <dbReference type="ARBA" id="ARBA00023033"/>
    </source>
</evidence>
<dbReference type="GO" id="GO:0046306">
    <property type="term" value="P:alkanesulfonate catabolic process"/>
    <property type="evidence" value="ECO:0007669"/>
    <property type="project" value="TreeGrafter"/>
</dbReference>
<dbReference type="GO" id="GO:0008726">
    <property type="term" value="F:alkanesulfonate monooxygenase activity"/>
    <property type="evidence" value="ECO:0007669"/>
    <property type="project" value="TreeGrafter"/>
</dbReference>
<evidence type="ECO:0000313" key="7">
    <source>
        <dbReference type="Proteomes" id="UP001229081"/>
    </source>
</evidence>
<dbReference type="Pfam" id="PF00296">
    <property type="entry name" value="Bac_luciferase"/>
    <property type="match status" value="1"/>
</dbReference>
<sequence>MVKIGVQIHPQNTTMADLRAAWQAVDELGVDSLWTWDHFFPPLYGAADEAHFEGWQILAAMAVTASNVSQIGMLVTGCGYRNPDLLADMARTLDHLSGGRAVLGIGSGWMDKDEIEYGYPVRTPAQRLDLLAEALPRIRRRLALLQPGPLGPLPILVGGNGERRTLRLVAQHADMWNGYGDAATIRAKNLVIDRWCDEVGRDPREIERTVWIERPDPALMESLVGAGAEHLILGLRAPYDLDDVKRLVELRPVAHRPEF</sequence>
<dbReference type="InterPro" id="IPR050172">
    <property type="entry name" value="SsuD_RutA_monooxygenase"/>
</dbReference>
<dbReference type="EMBL" id="JAUFSA010000001">
    <property type="protein sequence ID" value="MDP7736265.1"/>
    <property type="molecule type" value="Genomic_DNA"/>
</dbReference>
<dbReference type="InterPro" id="IPR036661">
    <property type="entry name" value="Luciferase-like_sf"/>
</dbReference>
<proteinExistence type="predicted"/>
<evidence type="ECO:0000313" key="6">
    <source>
        <dbReference type="EMBL" id="MDP7736265.1"/>
    </source>
</evidence>
<evidence type="ECO:0000259" key="5">
    <source>
        <dbReference type="Pfam" id="PF00296"/>
    </source>
</evidence>
<accession>A0A4R5WWS6</accession>
<evidence type="ECO:0000256" key="1">
    <source>
        <dbReference type="ARBA" id="ARBA00022630"/>
    </source>
</evidence>
<dbReference type="RefSeq" id="WP_133436486.1">
    <property type="nucleotide sequence ID" value="NZ_JAUFSA010000001.1"/>
</dbReference>
<name>A0A4R5WWS6_9MYCO</name>
<gene>
    <name evidence="6" type="ORF">QXL92_16105</name>
</gene>
<feature type="domain" description="Luciferase-like" evidence="5">
    <location>
        <begin position="5"/>
        <end position="210"/>
    </location>
</feature>
<dbReference type="PANTHER" id="PTHR42847">
    <property type="entry name" value="ALKANESULFONATE MONOOXYGENASE"/>
    <property type="match status" value="1"/>
</dbReference>
<keyword evidence="2" id="KW-0288">FMN</keyword>
<reference evidence="6" key="1">
    <citation type="submission" date="2023-06" db="EMBL/GenBank/DDBJ databases">
        <title>Identification of two novel mycobacterium reveal diversities and complexities of Mycobacterium gordonae clade.</title>
        <authorList>
            <person name="Matsumoto Y."/>
            <person name="Nakamura S."/>
            <person name="Motooka D."/>
            <person name="Fukushima K."/>
        </authorList>
    </citation>
    <scope>NUCLEOTIDE SEQUENCE</scope>
    <source>
        <strain evidence="6">TY812</strain>
    </source>
</reference>
<dbReference type="InterPro" id="IPR011251">
    <property type="entry name" value="Luciferase-like_dom"/>
</dbReference>
<dbReference type="PANTHER" id="PTHR42847:SF8">
    <property type="entry name" value="CONSERVED PROTEIN"/>
    <property type="match status" value="1"/>
</dbReference>
<dbReference type="CDD" id="cd01097">
    <property type="entry name" value="Tetrahydromethanopterin_reductase"/>
    <property type="match status" value="1"/>
</dbReference>
<dbReference type="Proteomes" id="UP001229081">
    <property type="component" value="Unassembled WGS sequence"/>
</dbReference>